<feature type="domain" description="PRD" evidence="5">
    <location>
        <begin position="304"/>
        <end position="411"/>
    </location>
</feature>
<dbReference type="PANTHER" id="PTHR30185">
    <property type="entry name" value="CRYPTIC BETA-GLUCOSIDE BGL OPERON ANTITERMINATOR"/>
    <property type="match status" value="1"/>
</dbReference>
<dbReference type="PROSITE" id="PS51099">
    <property type="entry name" value="PTS_EIIB_TYPE_2"/>
    <property type="match status" value="1"/>
</dbReference>
<sequence length="552" mass="64244">MAIDKSSSALLQHLLYLTTPETVSNMAKNLGQSRRKIYYHLDKINEALPESIPPLTPLSRIGLLLTPEQKEACRLLLEQMDSYSYMLNSQERIQLLTLYIVIATERVTIEKMQQLTEVSRNTVLSDLSEMRRLLRLDQFQLTLTTTKTQGYVLRAQPFVKLQYVYHLLYSIFSDGAAPFLSIVKEKLNLVDLLADFEQIARQEWIHLETIVGKQINRQELTLLTQIFPYLLQAYRNMNLDAEQKAVLQVDFAQVHERVEYKAAQYFADCLQASKEIHLDSIEVEILTILLLSYRKDRDLHATSEDFVDLRTTLEHYIWYFQNQSKYIVDKPEELLNQLTMHFKALLFRKRYGIFSKNPLLEQIKSKYPDLFAYCRVTAKLLEEAWEVQLTDDDIADLSIQMGGSLKTPVDKGQEILHIYLVSDEGIAIQKMLLKQIQYHLPNEMIHAVFTTEQYRSVEDLLEVDLVITTSEDFEVTAPTLQVSPILESRDIHRIQQFIYEPGPLSSGLELRQQLEKLLSPYVSSPDDMKALRYQIEKLYGQRMNLSQRMEGE</sequence>
<dbReference type="InterPro" id="IPR036634">
    <property type="entry name" value="PRD_sf"/>
</dbReference>
<evidence type="ECO:0000313" key="6">
    <source>
        <dbReference type="EMBL" id="MVX58795.1"/>
    </source>
</evidence>
<feature type="domain" description="PTS EIIB type-2" evidence="4">
    <location>
        <begin position="416"/>
        <end position="506"/>
    </location>
</feature>
<dbReference type="Gene3D" id="1.10.1790.10">
    <property type="entry name" value="PRD domain"/>
    <property type="match status" value="1"/>
</dbReference>
<accession>A0A7X3KBQ4</accession>
<comment type="caution">
    <text evidence="6">The sequence shown here is derived from an EMBL/GenBank/DDBJ whole genome shotgun (WGS) entry which is preliminary data.</text>
</comment>
<dbReference type="InterPro" id="IPR050661">
    <property type="entry name" value="BglG_antiterminators"/>
</dbReference>
<proteinExistence type="predicted"/>
<dbReference type="GO" id="GO:0009401">
    <property type="term" value="P:phosphoenolpyruvate-dependent sugar phosphotransferase system"/>
    <property type="evidence" value="ECO:0007669"/>
    <property type="project" value="InterPro"/>
</dbReference>
<dbReference type="OrthoDB" id="369398at2"/>
<dbReference type="GO" id="GO:0006355">
    <property type="term" value="P:regulation of DNA-templated transcription"/>
    <property type="evidence" value="ECO:0007669"/>
    <property type="project" value="InterPro"/>
</dbReference>
<dbReference type="Pfam" id="PF00874">
    <property type="entry name" value="PRD"/>
    <property type="match status" value="1"/>
</dbReference>
<keyword evidence="1" id="KW-0677">Repeat</keyword>
<dbReference type="CDD" id="cd05568">
    <property type="entry name" value="PTS_IIB_bgl_like"/>
    <property type="match status" value="1"/>
</dbReference>
<organism evidence="6 7">
    <name type="scientific">Streptococcus danieliae</name>
    <dbReference type="NCBI Taxonomy" id="747656"/>
    <lineage>
        <taxon>Bacteria</taxon>
        <taxon>Bacillati</taxon>
        <taxon>Bacillota</taxon>
        <taxon>Bacilli</taxon>
        <taxon>Lactobacillales</taxon>
        <taxon>Streptococcaceae</taxon>
        <taxon>Streptococcus</taxon>
    </lineage>
</organism>
<keyword evidence="2" id="KW-0805">Transcription regulation</keyword>
<reference evidence="6 7" key="1">
    <citation type="submission" date="2019-12" db="EMBL/GenBank/DDBJ databases">
        <title>Microbes associate with the intestines of laboratory mice.</title>
        <authorList>
            <person name="Navarre W."/>
            <person name="Wong E."/>
        </authorList>
    </citation>
    <scope>NUCLEOTIDE SEQUENCE [LARGE SCALE GENOMIC DNA]</scope>
    <source>
        <strain evidence="6 7">NM51_B2-22</strain>
    </source>
</reference>
<dbReference type="SUPFAM" id="SSF63520">
    <property type="entry name" value="PTS-regulatory domain, PRD"/>
    <property type="match status" value="1"/>
</dbReference>
<dbReference type="PROSITE" id="PS51372">
    <property type="entry name" value="PRD_2"/>
    <property type="match status" value="1"/>
</dbReference>
<evidence type="ECO:0000259" key="4">
    <source>
        <dbReference type="PROSITE" id="PS51099"/>
    </source>
</evidence>
<evidence type="ECO:0000256" key="2">
    <source>
        <dbReference type="ARBA" id="ARBA00023015"/>
    </source>
</evidence>
<evidence type="ECO:0000256" key="3">
    <source>
        <dbReference type="ARBA" id="ARBA00023163"/>
    </source>
</evidence>
<dbReference type="RefSeq" id="WP_160332606.1">
    <property type="nucleotide sequence ID" value="NZ_JAOBSU010000018.1"/>
</dbReference>
<protein>
    <submittedName>
        <fullName evidence="6">PRD domain-containing protein</fullName>
    </submittedName>
</protein>
<name>A0A7X3KBQ4_9STRE</name>
<gene>
    <name evidence="6" type="ORF">E5983_03930</name>
</gene>
<evidence type="ECO:0000313" key="7">
    <source>
        <dbReference type="Proteomes" id="UP000461595"/>
    </source>
</evidence>
<dbReference type="Proteomes" id="UP000461595">
    <property type="component" value="Unassembled WGS sequence"/>
</dbReference>
<dbReference type="PANTHER" id="PTHR30185:SF18">
    <property type="entry name" value="TRANSCRIPTIONAL REGULATOR MTLR"/>
    <property type="match status" value="1"/>
</dbReference>
<dbReference type="InterPro" id="IPR013011">
    <property type="entry name" value="PTS_EIIB_2"/>
</dbReference>
<dbReference type="EMBL" id="WSRS01000024">
    <property type="protein sequence ID" value="MVX58795.1"/>
    <property type="molecule type" value="Genomic_DNA"/>
</dbReference>
<dbReference type="InterPro" id="IPR011608">
    <property type="entry name" value="PRD"/>
</dbReference>
<evidence type="ECO:0000259" key="5">
    <source>
        <dbReference type="PROSITE" id="PS51372"/>
    </source>
</evidence>
<keyword evidence="3" id="KW-0804">Transcription</keyword>
<dbReference type="AlphaFoldDB" id="A0A7X3KBQ4"/>
<evidence type="ECO:0000256" key="1">
    <source>
        <dbReference type="ARBA" id="ARBA00022737"/>
    </source>
</evidence>
<dbReference type="GO" id="GO:0008982">
    <property type="term" value="F:protein-N(PI)-phosphohistidine-sugar phosphotransferase activity"/>
    <property type="evidence" value="ECO:0007669"/>
    <property type="project" value="InterPro"/>
</dbReference>